<feature type="transmembrane region" description="Helical" evidence="8">
    <location>
        <begin position="7"/>
        <end position="27"/>
    </location>
</feature>
<dbReference type="GO" id="GO:0008360">
    <property type="term" value="P:regulation of cell shape"/>
    <property type="evidence" value="ECO:0007669"/>
    <property type="project" value="UniProtKB-KW"/>
</dbReference>
<evidence type="ECO:0000256" key="7">
    <source>
        <dbReference type="ARBA" id="ARBA00023136"/>
    </source>
</evidence>
<dbReference type="KEGG" id="bhu:bhn_I1325"/>
<dbReference type="EMBL" id="CP017831">
    <property type="protein sequence ID" value="AOZ96359.1"/>
    <property type="molecule type" value="Genomic_DNA"/>
</dbReference>
<keyword evidence="4 8" id="KW-0812">Transmembrane</keyword>
<evidence type="ECO:0000313" key="9">
    <source>
        <dbReference type="EMBL" id="AOZ96359.1"/>
    </source>
</evidence>
<gene>
    <name evidence="9" type="ORF">bhn_I1325</name>
</gene>
<dbReference type="Proteomes" id="UP000179284">
    <property type="component" value="Chromosome I"/>
</dbReference>
<dbReference type="PIRSF" id="PIRSF037497">
    <property type="entry name" value="MreD_Clostridium/Treponema_prd"/>
    <property type="match status" value="1"/>
</dbReference>
<proteinExistence type="inferred from homology"/>
<dbReference type="Pfam" id="PF04093">
    <property type="entry name" value="MreD"/>
    <property type="match status" value="1"/>
</dbReference>
<name>A0A1D9P1J6_9FIRM</name>
<evidence type="ECO:0000256" key="6">
    <source>
        <dbReference type="ARBA" id="ARBA00022989"/>
    </source>
</evidence>
<evidence type="ECO:0000313" key="10">
    <source>
        <dbReference type="Proteomes" id="UP000179284"/>
    </source>
</evidence>
<keyword evidence="10" id="KW-1185">Reference proteome</keyword>
<dbReference type="Gene3D" id="1.10.1760.20">
    <property type="match status" value="1"/>
</dbReference>
<evidence type="ECO:0000256" key="8">
    <source>
        <dbReference type="SAM" id="Phobius"/>
    </source>
</evidence>
<protein>
    <submittedName>
        <fullName evidence="9">Rod shape-determining protein MreD</fullName>
    </submittedName>
</protein>
<dbReference type="AlphaFoldDB" id="A0A1D9P1J6"/>
<reference evidence="10" key="1">
    <citation type="submission" date="2016-10" db="EMBL/GenBank/DDBJ databases">
        <title>The complete genome sequence of the rumen bacterium Butyrivibrio hungatei MB2003.</title>
        <authorList>
            <person name="Palevich N."/>
            <person name="Kelly W.J."/>
            <person name="Leahy S.C."/>
            <person name="Altermann E."/>
            <person name="Rakonjac J."/>
            <person name="Attwood G.T."/>
        </authorList>
    </citation>
    <scope>NUCLEOTIDE SEQUENCE [LARGE SCALE GENOMIC DNA]</scope>
    <source>
        <strain evidence="10">MB2003</strain>
    </source>
</reference>
<dbReference type="NCBIfam" id="TIGR03426">
    <property type="entry name" value="shape_MreD"/>
    <property type="match status" value="1"/>
</dbReference>
<organism evidence="9 10">
    <name type="scientific">Butyrivibrio hungatei</name>
    <dbReference type="NCBI Taxonomy" id="185008"/>
    <lineage>
        <taxon>Bacteria</taxon>
        <taxon>Bacillati</taxon>
        <taxon>Bacillota</taxon>
        <taxon>Clostridia</taxon>
        <taxon>Lachnospirales</taxon>
        <taxon>Lachnospiraceae</taxon>
        <taxon>Butyrivibrio</taxon>
    </lineage>
</organism>
<evidence type="ECO:0000256" key="4">
    <source>
        <dbReference type="ARBA" id="ARBA00022692"/>
    </source>
</evidence>
<keyword evidence="3" id="KW-1003">Cell membrane</keyword>
<keyword evidence="5" id="KW-0133">Cell shape</keyword>
<sequence length="174" mass="19869">MNIRRVLINFIFVIVSFILQTTIFRIIDLGGITPNLLMIMTASIAFIKGDRAGLLSGFFCGLLVDIFFGTYLGFFALIYMYIGFIVGKLHIIFFSQNVAIPIVVITISDIIFGFICYVLMFLFRTKFNIGYYMMTVILPEAVYTAIIAIFYYPIILKVNNAIDEKEQRSAKKFV</sequence>
<feature type="transmembrane region" description="Helical" evidence="8">
    <location>
        <begin position="66"/>
        <end position="86"/>
    </location>
</feature>
<evidence type="ECO:0000256" key="5">
    <source>
        <dbReference type="ARBA" id="ARBA00022960"/>
    </source>
</evidence>
<keyword evidence="7 8" id="KW-0472">Membrane</keyword>
<keyword evidence="6 8" id="KW-1133">Transmembrane helix</keyword>
<dbReference type="RefSeq" id="WP_083385813.1">
    <property type="nucleotide sequence ID" value="NZ_CP017831.1"/>
</dbReference>
<accession>A0A1D9P1J6</accession>
<feature type="transmembrane region" description="Helical" evidence="8">
    <location>
        <begin position="98"/>
        <end position="123"/>
    </location>
</feature>
<comment type="subcellular location">
    <subcellularLocation>
        <location evidence="1">Cell membrane</location>
        <topology evidence="1">Multi-pass membrane protein</topology>
    </subcellularLocation>
</comment>
<evidence type="ECO:0000256" key="3">
    <source>
        <dbReference type="ARBA" id="ARBA00022475"/>
    </source>
</evidence>
<evidence type="ECO:0000256" key="1">
    <source>
        <dbReference type="ARBA" id="ARBA00004651"/>
    </source>
</evidence>
<dbReference type="GO" id="GO:0005886">
    <property type="term" value="C:plasma membrane"/>
    <property type="evidence" value="ECO:0007669"/>
    <property type="project" value="UniProtKB-SubCell"/>
</dbReference>
<evidence type="ECO:0000256" key="2">
    <source>
        <dbReference type="ARBA" id="ARBA00007776"/>
    </source>
</evidence>
<dbReference type="InterPro" id="IPR017225">
    <property type="entry name" value="Cell_shape_determin_MreD_prd"/>
</dbReference>
<feature type="transmembrane region" description="Helical" evidence="8">
    <location>
        <begin position="129"/>
        <end position="152"/>
    </location>
</feature>
<dbReference type="OrthoDB" id="9796616at2"/>
<dbReference type="InterPro" id="IPR007227">
    <property type="entry name" value="Cell_shape_determining_MreD"/>
</dbReference>
<comment type="similarity">
    <text evidence="2">Belongs to the MreD family.</text>
</comment>